<protein>
    <submittedName>
        <fullName evidence="1">Uncharacterized protein</fullName>
    </submittedName>
</protein>
<dbReference type="Proteomes" id="UP001595719">
    <property type="component" value="Unassembled WGS sequence"/>
</dbReference>
<evidence type="ECO:0000313" key="2">
    <source>
        <dbReference type="Proteomes" id="UP001595719"/>
    </source>
</evidence>
<sequence length="66" mass="7315">MKTKFLDSTDIDQLQSRERVHLINSLGGFKSVSLIGTKSRSGNTNLSIFSSLFHIGLATKILEHII</sequence>
<accession>A0ABV8VZ08</accession>
<comment type="caution">
    <text evidence="1">The sequence shown here is derived from an EMBL/GenBank/DDBJ whole genome shotgun (WGS) entry which is preliminary data.</text>
</comment>
<reference evidence="2" key="1">
    <citation type="journal article" date="2019" name="Int. J. Syst. Evol. Microbiol.">
        <title>The Global Catalogue of Microorganisms (GCM) 10K type strain sequencing project: providing services to taxonomists for standard genome sequencing and annotation.</title>
        <authorList>
            <consortium name="The Broad Institute Genomics Platform"/>
            <consortium name="The Broad Institute Genome Sequencing Center for Infectious Disease"/>
            <person name="Wu L."/>
            <person name="Ma J."/>
        </authorList>
    </citation>
    <scope>NUCLEOTIDE SEQUENCE [LARGE SCALE GENOMIC DNA]</scope>
    <source>
        <strain evidence="2">CGMCC 1.15345</strain>
    </source>
</reference>
<evidence type="ECO:0000313" key="1">
    <source>
        <dbReference type="EMBL" id="MFC4389424.1"/>
    </source>
</evidence>
<dbReference type="RefSeq" id="WP_219071052.1">
    <property type="nucleotide sequence ID" value="NZ_JBHSCO010000001.1"/>
</dbReference>
<name>A0ABV8VZ08_9FLAO</name>
<keyword evidence="2" id="KW-1185">Reference proteome</keyword>
<gene>
    <name evidence="1" type="ORF">ACFOY0_00345</name>
</gene>
<proteinExistence type="predicted"/>
<dbReference type="EMBL" id="JBHSCO010000001">
    <property type="protein sequence ID" value="MFC4389424.1"/>
    <property type="molecule type" value="Genomic_DNA"/>
</dbReference>
<organism evidence="1 2">
    <name type="scientific">Flavobacterium quisquiliarum</name>
    <dbReference type="NCBI Taxonomy" id="1834436"/>
    <lineage>
        <taxon>Bacteria</taxon>
        <taxon>Pseudomonadati</taxon>
        <taxon>Bacteroidota</taxon>
        <taxon>Flavobacteriia</taxon>
        <taxon>Flavobacteriales</taxon>
        <taxon>Flavobacteriaceae</taxon>
        <taxon>Flavobacterium</taxon>
    </lineage>
</organism>